<sequence length="154" mass="17636">MLGCWTLESVHVPSDEVVTSYDVLERMLSTFGWERYYDDPDLLQFHKRSTVHLISLPRDFNKLKSMHISFPIFLSAAPPTAYAKPSSSPPETEPSSHPALHLRSLFCRFLHHRHSSPFPSPTSRFSSAIAYVPFVDTKIDWDAYMSNVRLILAI</sequence>
<organism evidence="1 2">
    <name type="scientific">Smallanthus sonchifolius</name>
    <dbReference type="NCBI Taxonomy" id="185202"/>
    <lineage>
        <taxon>Eukaryota</taxon>
        <taxon>Viridiplantae</taxon>
        <taxon>Streptophyta</taxon>
        <taxon>Embryophyta</taxon>
        <taxon>Tracheophyta</taxon>
        <taxon>Spermatophyta</taxon>
        <taxon>Magnoliopsida</taxon>
        <taxon>eudicotyledons</taxon>
        <taxon>Gunneridae</taxon>
        <taxon>Pentapetalae</taxon>
        <taxon>asterids</taxon>
        <taxon>campanulids</taxon>
        <taxon>Asterales</taxon>
        <taxon>Asteraceae</taxon>
        <taxon>Asteroideae</taxon>
        <taxon>Heliantheae alliance</taxon>
        <taxon>Millerieae</taxon>
        <taxon>Smallanthus</taxon>
    </lineage>
</organism>
<evidence type="ECO:0000313" key="2">
    <source>
        <dbReference type="Proteomes" id="UP001056120"/>
    </source>
</evidence>
<protein>
    <submittedName>
        <fullName evidence="1">Uncharacterized protein</fullName>
    </submittedName>
</protein>
<reference evidence="2" key="1">
    <citation type="journal article" date="2022" name="Mol. Ecol. Resour.">
        <title>The genomes of chicory, endive, great burdock and yacon provide insights into Asteraceae palaeo-polyploidization history and plant inulin production.</title>
        <authorList>
            <person name="Fan W."/>
            <person name="Wang S."/>
            <person name="Wang H."/>
            <person name="Wang A."/>
            <person name="Jiang F."/>
            <person name="Liu H."/>
            <person name="Zhao H."/>
            <person name="Xu D."/>
            <person name="Zhang Y."/>
        </authorList>
    </citation>
    <scope>NUCLEOTIDE SEQUENCE [LARGE SCALE GENOMIC DNA]</scope>
    <source>
        <strain evidence="2">cv. Yunnan</strain>
    </source>
</reference>
<keyword evidence="2" id="KW-1185">Reference proteome</keyword>
<gene>
    <name evidence="1" type="ORF">L1987_77193</name>
</gene>
<comment type="caution">
    <text evidence="1">The sequence shown here is derived from an EMBL/GenBank/DDBJ whole genome shotgun (WGS) entry which is preliminary data.</text>
</comment>
<dbReference type="Proteomes" id="UP001056120">
    <property type="component" value="Linkage Group LG26"/>
</dbReference>
<evidence type="ECO:0000313" key="1">
    <source>
        <dbReference type="EMBL" id="KAI3694231.1"/>
    </source>
</evidence>
<accession>A0ACB8Z9R5</accession>
<name>A0ACB8Z9R5_9ASTR</name>
<dbReference type="EMBL" id="CM042043">
    <property type="protein sequence ID" value="KAI3694231.1"/>
    <property type="molecule type" value="Genomic_DNA"/>
</dbReference>
<reference evidence="1 2" key="2">
    <citation type="journal article" date="2022" name="Mol. Ecol. Resour.">
        <title>The genomes of chicory, endive, great burdock and yacon provide insights into Asteraceae paleo-polyploidization history and plant inulin production.</title>
        <authorList>
            <person name="Fan W."/>
            <person name="Wang S."/>
            <person name="Wang H."/>
            <person name="Wang A."/>
            <person name="Jiang F."/>
            <person name="Liu H."/>
            <person name="Zhao H."/>
            <person name="Xu D."/>
            <person name="Zhang Y."/>
        </authorList>
    </citation>
    <scope>NUCLEOTIDE SEQUENCE [LARGE SCALE GENOMIC DNA]</scope>
    <source>
        <strain evidence="2">cv. Yunnan</strain>
        <tissue evidence="1">Leaves</tissue>
    </source>
</reference>
<proteinExistence type="predicted"/>